<keyword evidence="5 10" id="KW-0694">RNA-binding</keyword>
<keyword evidence="3" id="KW-0013">ADP-ribosylation</keyword>
<keyword evidence="7 10" id="KW-0543">Viral nucleoprotein</keyword>
<dbReference type="InterPro" id="IPR044345">
    <property type="entry name" value="N_prot_N_CoV"/>
</dbReference>
<dbReference type="SUPFAM" id="SSF103068">
    <property type="entry name" value="Nucleocapsid protein dimerization domain"/>
    <property type="match status" value="1"/>
</dbReference>
<evidence type="ECO:0000256" key="3">
    <source>
        <dbReference type="ARBA" id="ARBA00022765"/>
    </source>
</evidence>
<evidence type="ECO:0000256" key="7">
    <source>
        <dbReference type="ARBA" id="ARBA00023086"/>
    </source>
</evidence>
<keyword evidence="4 10" id="KW-0946">Virion</keyword>
<dbReference type="GO" id="GO:0043657">
    <property type="term" value="C:host cell"/>
    <property type="evidence" value="ECO:0007669"/>
    <property type="project" value="UniProtKB-SubCell"/>
</dbReference>
<dbReference type="InterPro" id="IPR037179">
    <property type="entry name" value="Nucleocapsid_C"/>
</dbReference>
<evidence type="ECO:0000256" key="13">
    <source>
        <dbReference type="SAM" id="MobiDB-lite"/>
    </source>
</evidence>
<dbReference type="GO" id="GO:0003723">
    <property type="term" value="F:RNA binding"/>
    <property type="evidence" value="ECO:0007669"/>
    <property type="project" value="UniProtKB-UniRule"/>
</dbReference>
<dbReference type="CDD" id="cd21554">
    <property type="entry name" value="CoV_N-NTD"/>
    <property type="match status" value="1"/>
</dbReference>
<evidence type="ECO:0000256" key="5">
    <source>
        <dbReference type="ARBA" id="ARBA00022884"/>
    </source>
</evidence>
<evidence type="ECO:0000256" key="6">
    <source>
        <dbReference type="ARBA" id="ARBA00023015"/>
    </source>
</evidence>
<dbReference type="InterPro" id="IPR001218">
    <property type="entry name" value="Nucleocap_CoV"/>
</dbReference>
<dbReference type="PROSITE" id="PS51928">
    <property type="entry name" value="COV_N_NTD"/>
    <property type="match status" value="1"/>
</dbReference>
<feature type="domain" description="CoV N NTD" evidence="14">
    <location>
        <begin position="17"/>
        <end position="139"/>
    </location>
</feature>
<evidence type="ECO:0000256" key="8">
    <source>
        <dbReference type="ARBA" id="ARBA00023163"/>
    </source>
</evidence>
<protein>
    <recommendedName>
        <fullName evidence="10">Nucleoprotein</fullName>
    </recommendedName>
</protein>
<evidence type="ECO:0000313" key="16">
    <source>
        <dbReference type="EMBL" id="WWB00524.1"/>
    </source>
</evidence>
<evidence type="ECO:0000256" key="12">
    <source>
        <dbReference type="PROSITE-ProRule" id="PRU01276"/>
    </source>
</evidence>
<feature type="region of interest" description="Disordered" evidence="13">
    <location>
        <begin position="367"/>
        <end position="399"/>
    </location>
</feature>
<dbReference type="GO" id="GO:0019013">
    <property type="term" value="C:viral nucleocapsid"/>
    <property type="evidence" value="ECO:0007669"/>
    <property type="project" value="UniProtKB-UniRule"/>
</dbReference>
<organism evidence="16">
    <name type="scientific">Miniopterus bat coronavirus</name>
    <dbReference type="NCBI Taxonomy" id="3119327"/>
    <lineage>
        <taxon>Viruses</taxon>
        <taxon>Riboviria</taxon>
        <taxon>Orthornavirae</taxon>
        <taxon>Pisuviricota</taxon>
        <taxon>Pisoniviricetes</taxon>
        <taxon>Nidovirales</taxon>
        <taxon>Cornidovirineae</taxon>
        <taxon>Coronaviridae</taxon>
    </lineage>
</organism>
<feature type="modified residue" description="Phosphothreonine; by host" evidence="11">
    <location>
        <position position="126"/>
    </location>
</feature>
<evidence type="ECO:0000256" key="9">
    <source>
        <dbReference type="ARBA" id="ARBA00023274"/>
    </source>
</evidence>
<evidence type="ECO:0000256" key="11">
    <source>
        <dbReference type="PIRSR" id="PIRSR003888-1"/>
    </source>
</evidence>
<feature type="domain" description="CoV N CTD" evidence="15">
    <location>
        <begin position="256"/>
        <end position="370"/>
    </location>
</feature>
<dbReference type="SUPFAM" id="SSF110304">
    <property type="entry name" value="Coronavirus RNA-binding domain"/>
    <property type="match status" value="1"/>
</dbReference>
<dbReference type="Pfam" id="PF00937">
    <property type="entry name" value="CoV_nucleocap"/>
    <property type="match status" value="1"/>
</dbReference>
<keyword evidence="8" id="KW-0804">Transcription</keyword>
<comment type="function">
    <text evidence="10">Packages the positive strand viral genome RNA into a helical ribonucleocapsid (RNP) and plays a fundamental role during virion assembly through its interactions with the viral genome and membrane protein M. Plays an important role in enhancing the efficiency of subgenomic viral RNA transcription as well as viral replication.</text>
</comment>
<feature type="region of interest" description="Disordered" evidence="13">
    <location>
        <begin position="221"/>
        <end position="288"/>
    </location>
</feature>
<keyword evidence="2 11" id="KW-0597">Phosphoprotein</keyword>
<dbReference type="EMBL" id="PP273175">
    <property type="protein sequence ID" value="WWB00524.1"/>
    <property type="molecule type" value="Genomic_RNA"/>
</dbReference>
<dbReference type="InterPro" id="IPR037195">
    <property type="entry name" value="Nucleocapsid_N"/>
</dbReference>
<keyword evidence="6" id="KW-0805">Transcription regulation</keyword>
<feature type="compositionally biased region" description="Polar residues" evidence="13">
    <location>
        <begin position="232"/>
        <end position="244"/>
    </location>
</feature>
<reference evidence="16" key="1">
    <citation type="submission" date="2024-02" db="EMBL/GenBank/DDBJ databases">
        <title>Substantial viral diversity in bats and rodents from East Africa: insights into evolution, recombination, and co-circulation.</title>
        <authorList>
            <person name="Hu B."/>
        </authorList>
    </citation>
    <scope>NUCLEOTIDE SEQUENCE</scope>
    <source>
        <strain evidence="16">4A/Kenya/BAT0740/2015</strain>
    </source>
</reference>
<feature type="compositionally biased region" description="Polar residues" evidence="13">
    <location>
        <begin position="140"/>
        <end position="152"/>
    </location>
</feature>
<sequence length="433" mass="47646">MASVKFEESSRGRSGRVPLSFFAPLRVTDGIPFYKAMPSNGVPKGMGTKDQQAGYWNEQVRWRMRKGQRQNLPSNWHFYYLGTGPHSDAKFRERIQGVFWVAKQGVKVAPTNLGERKRNQPTREPTFDFDLPSNIEVVSAPSQPSSRANSRSQSRDNGGSKSRSSSQSRPQDSGSKTPKKGSNNNSRSNSQERSSSKSKGKGKQDNRDDLVAAVRQALMGLGFQPQGGTGKTSGKNSRSASGKSTPKDTRSKSPARPQNPKSQLNRVEWKRVPNATETPTACFGPRDVSRNCGTKSVVALGVDAPHFPQIADLIPTPAALFFGSRVEVKEYKDEVEIKYHYKMNVPKEDPNLPYFLQQVDAYLDPQREDTPIPKKQKPKKETAQPAKADSATSLNPAAPVFTPPVVLPDAVANVELEMVDEVFDADPLGDSTV</sequence>
<evidence type="ECO:0000256" key="4">
    <source>
        <dbReference type="ARBA" id="ARBA00022844"/>
    </source>
</evidence>
<evidence type="ECO:0000256" key="2">
    <source>
        <dbReference type="ARBA" id="ARBA00022553"/>
    </source>
</evidence>
<evidence type="ECO:0000259" key="14">
    <source>
        <dbReference type="PROSITE" id="PS51928"/>
    </source>
</evidence>
<accession>A0AB38ZDK4</accession>
<dbReference type="CDD" id="cd21595">
    <property type="entry name" value="CoV_N-CTD"/>
    <property type="match status" value="1"/>
</dbReference>
<proteinExistence type="predicted"/>
<dbReference type="PROSITE" id="PS51929">
    <property type="entry name" value="COV_N_CTD"/>
    <property type="match status" value="1"/>
</dbReference>
<feature type="compositionally biased region" description="Low complexity" evidence="13">
    <location>
        <begin position="155"/>
        <end position="193"/>
    </location>
</feature>
<dbReference type="GO" id="GO:1990904">
    <property type="term" value="C:ribonucleoprotein complex"/>
    <property type="evidence" value="ECO:0007669"/>
    <property type="project" value="UniProtKB-KW"/>
</dbReference>
<feature type="region of interest" description="Disordered" evidence="13">
    <location>
        <begin position="111"/>
        <end position="207"/>
    </location>
</feature>
<keyword evidence="9 12" id="KW-0687">Ribonucleoprotein</keyword>
<evidence type="ECO:0000256" key="1">
    <source>
        <dbReference type="ARBA" id="ARBA00004340"/>
    </source>
</evidence>
<name>A0AB38ZDK4_9NIDO</name>
<evidence type="ECO:0000256" key="10">
    <source>
        <dbReference type="PIRNR" id="PIRNR003888"/>
    </source>
</evidence>
<comment type="subcellular location">
    <subcellularLocation>
        <location evidence="1">Host cell</location>
    </subcellularLocation>
    <subcellularLocation>
        <location evidence="10">Virion</location>
    </subcellularLocation>
    <text evidence="10">Located inside the virion, complexed with the viral RNA. Probably associates with ER-derived membranes where it participates in viral RNA synthesis and virus budding.</text>
</comment>
<dbReference type="InterPro" id="IPR044344">
    <property type="entry name" value="N_prot_C_CoV"/>
</dbReference>
<dbReference type="PIRSF" id="PIRSF003888">
    <property type="entry name" value="Corona_nucleocap"/>
    <property type="match status" value="1"/>
</dbReference>
<evidence type="ECO:0000259" key="15">
    <source>
        <dbReference type="PROSITE" id="PS51929"/>
    </source>
</evidence>